<proteinExistence type="predicted"/>
<feature type="region of interest" description="Disordered" evidence="1">
    <location>
        <begin position="338"/>
        <end position="383"/>
    </location>
</feature>
<feature type="transmembrane region" description="Helical" evidence="2">
    <location>
        <begin position="81"/>
        <end position="99"/>
    </location>
</feature>
<feature type="transmembrane region" description="Helical" evidence="2">
    <location>
        <begin position="44"/>
        <end position="61"/>
    </location>
</feature>
<sequence length="383" mass="39988">MSGTGRRGGAQQIDGARENGGGTPRPGAPAHGDGTQQARGRARLALGVLMVAGTALSALLLRPEGRLFHGTTGPLGGNLPVLLLAAAWFAVGLMVNNHYQSRIDYDNDLNPLEQRLVDIVRMVLLAAVFVVPFLLIVLHRFRASGHASGSIRDPKDRELPQATATATTRAAKPHHGKDVNFPPLLQHILIGVGIGLLALLLVVAAVRLLRYLRVPQAGRVVPGYEAIDDDRELLAEAVESGRRALRGGLDARAAVIACYAAMEESLAASGVARRASDSPRDLLQRAVAAGVLHGPSAEALTRLFREARYSTHPMGDDHRDRAAAALNDIAAQLAAREQALGDSTGQGPAGESGDGRGGAPDQNQKGAARNGGKSTDRSAGAAS</sequence>
<keyword evidence="2" id="KW-0472">Membrane</keyword>
<dbReference type="InterPro" id="IPR025403">
    <property type="entry name" value="TgpA-like_C"/>
</dbReference>
<dbReference type="Pfam" id="PF13559">
    <property type="entry name" value="DUF4129"/>
    <property type="match status" value="1"/>
</dbReference>
<evidence type="ECO:0000313" key="4">
    <source>
        <dbReference type="EMBL" id="SFE51704.1"/>
    </source>
</evidence>
<dbReference type="RefSeq" id="WP_245795821.1">
    <property type="nucleotide sequence ID" value="NZ_FONG01000003.1"/>
</dbReference>
<organism evidence="4 5">
    <name type="scientific">Actinacidiphila alni</name>
    <dbReference type="NCBI Taxonomy" id="380248"/>
    <lineage>
        <taxon>Bacteria</taxon>
        <taxon>Bacillati</taxon>
        <taxon>Actinomycetota</taxon>
        <taxon>Actinomycetes</taxon>
        <taxon>Kitasatosporales</taxon>
        <taxon>Streptomycetaceae</taxon>
        <taxon>Actinacidiphila</taxon>
    </lineage>
</organism>
<accession>A0A1I2B6C8</accession>
<evidence type="ECO:0000256" key="1">
    <source>
        <dbReference type="SAM" id="MobiDB-lite"/>
    </source>
</evidence>
<keyword evidence="2" id="KW-1133">Transmembrane helix</keyword>
<feature type="domain" description="Protein-glutamine gamma-glutamyltransferase-like C-terminal" evidence="3">
    <location>
        <begin position="258"/>
        <end position="326"/>
    </location>
</feature>
<dbReference type="AlphaFoldDB" id="A0A1I2B6C8"/>
<keyword evidence="2" id="KW-0812">Transmembrane</keyword>
<dbReference type="EMBL" id="FONG01000003">
    <property type="protein sequence ID" value="SFE51704.1"/>
    <property type="molecule type" value="Genomic_DNA"/>
</dbReference>
<feature type="compositionally biased region" description="Gly residues" evidence="1">
    <location>
        <begin position="347"/>
        <end position="358"/>
    </location>
</feature>
<protein>
    <recommendedName>
        <fullName evidence="3">Protein-glutamine gamma-glutamyltransferase-like C-terminal domain-containing protein</fullName>
    </recommendedName>
</protein>
<dbReference type="Proteomes" id="UP000199323">
    <property type="component" value="Unassembled WGS sequence"/>
</dbReference>
<name>A0A1I2B6C8_9ACTN</name>
<evidence type="ECO:0000256" key="2">
    <source>
        <dbReference type="SAM" id="Phobius"/>
    </source>
</evidence>
<feature type="transmembrane region" description="Helical" evidence="2">
    <location>
        <begin position="188"/>
        <end position="209"/>
    </location>
</feature>
<feature type="region of interest" description="Disordered" evidence="1">
    <location>
        <begin position="146"/>
        <end position="174"/>
    </location>
</feature>
<gene>
    <name evidence="4" type="ORF">SAMN05216251_103372</name>
</gene>
<evidence type="ECO:0000313" key="5">
    <source>
        <dbReference type="Proteomes" id="UP000199323"/>
    </source>
</evidence>
<feature type="transmembrane region" description="Helical" evidence="2">
    <location>
        <begin position="119"/>
        <end position="138"/>
    </location>
</feature>
<evidence type="ECO:0000259" key="3">
    <source>
        <dbReference type="Pfam" id="PF13559"/>
    </source>
</evidence>
<feature type="region of interest" description="Disordered" evidence="1">
    <location>
        <begin position="1"/>
        <end position="36"/>
    </location>
</feature>
<keyword evidence="5" id="KW-1185">Reference proteome</keyword>
<reference evidence="4 5" key="1">
    <citation type="submission" date="2016-10" db="EMBL/GenBank/DDBJ databases">
        <authorList>
            <person name="de Groot N.N."/>
        </authorList>
    </citation>
    <scope>NUCLEOTIDE SEQUENCE [LARGE SCALE GENOMIC DNA]</scope>
    <source>
        <strain evidence="4 5">CGMCC 4.3510</strain>
    </source>
</reference>
<dbReference type="STRING" id="380248.SAMN05216251_103372"/>